<evidence type="ECO:0000313" key="3">
    <source>
        <dbReference type="Proteomes" id="UP000248882"/>
    </source>
</evidence>
<dbReference type="PANTHER" id="PTHR33164:SF43">
    <property type="entry name" value="HTH-TYPE TRANSCRIPTIONAL REPRESSOR YETL"/>
    <property type="match status" value="1"/>
</dbReference>
<dbReference type="InterPro" id="IPR036390">
    <property type="entry name" value="WH_DNA-bd_sf"/>
</dbReference>
<dbReference type="SMART" id="SM00347">
    <property type="entry name" value="HTH_MARR"/>
    <property type="match status" value="1"/>
</dbReference>
<dbReference type="PRINTS" id="PR00598">
    <property type="entry name" value="HTHMARR"/>
</dbReference>
<dbReference type="GO" id="GO:0003677">
    <property type="term" value="F:DNA binding"/>
    <property type="evidence" value="ECO:0007669"/>
    <property type="project" value="UniProtKB-KW"/>
</dbReference>
<evidence type="ECO:0000313" key="2">
    <source>
        <dbReference type="EMBL" id="PZX49197.1"/>
    </source>
</evidence>
<protein>
    <submittedName>
        <fullName evidence="2">DNA-binding MarR family transcriptional regulator</fullName>
    </submittedName>
</protein>
<dbReference type="InterPro" id="IPR000835">
    <property type="entry name" value="HTH_MarR-typ"/>
</dbReference>
<proteinExistence type="predicted"/>
<dbReference type="SUPFAM" id="SSF46785">
    <property type="entry name" value="Winged helix' DNA-binding domain"/>
    <property type="match status" value="1"/>
</dbReference>
<dbReference type="Pfam" id="PF01047">
    <property type="entry name" value="MarR"/>
    <property type="match status" value="1"/>
</dbReference>
<dbReference type="EMBL" id="QKZT01000016">
    <property type="protein sequence ID" value="PZX49197.1"/>
    <property type="molecule type" value="Genomic_DNA"/>
</dbReference>
<feature type="domain" description="HTH marR-type" evidence="1">
    <location>
        <begin position="54"/>
        <end position="187"/>
    </location>
</feature>
<gene>
    <name evidence="2" type="ORF">LV85_03328</name>
</gene>
<keyword evidence="3" id="KW-1185">Reference proteome</keyword>
<dbReference type="Proteomes" id="UP000248882">
    <property type="component" value="Unassembled WGS sequence"/>
</dbReference>
<dbReference type="InterPro" id="IPR036388">
    <property type="entry name" value="WH-like_DNA-bd_sf"/>
</dbReference>
<sequence>MPRPHLWPFSNYCNKVFILRNLMLYLNVCTLNTATKDMGSLEEAIKQKEFKDPYNKLVVNLLYTHSYLVSAQNGILKPFDLSPEQYNVLRILRGQNGVPTTVSSIQQRMLNKMSNASRLIDKLKAKQLLARNECPNDRRQVDILITEKGLQLLNDLQSSMEGFNTQVLNLDEEEVGLMNTLLDKLRG</sequence>
<accession>A0A2W7QZT4</accession>
<dbReference type="Gene3D" id="1.10.10.10">
    <property type="entry name" value="Winged helix-like DNA-binding domain superfamily/Winged helix DNA-binding domain"/>
    <property type="match status" value="1"/>
</dbReference>
<reference evidence="2 3" key="1">
    <citation type="submission" date="2018-06" db="EMBL/GenBank/DDBJ databases">
        <title>Genomic Encyclopedia of Archaeal and Bacterial Type Strains, Phase II (KMG-II): from individual species to whole genera.</title>
        <authorList>
            <person name="Goeker M."/>
        </authorList>
    </citation>
    <scope>NUCLEOTIDE SEQUENCE [LARGE SCALE GENOMIC DNA]</scope>
    <source>
        <strain evidence="2 3">DSM 19830</strain>
    </source>
</reference>
<dbReference type="InterPro" id="IPR039422">
    <property type="entry name" value="MarR/SlyA-like"/>
</dbReference>
<evidence type="ECO:0000259" key="1">
    <source>
        <dbReference type="PROSITE" id="PS50995"/>
    </source>
</evidence>
<organism evidence="2 3">
    <name type="scientific">Algoriphagus chordae</name>
    <dbReference type="NCBI Taxonomy" id="237019"/>
    <lineage>
        <taxon>Bacteria</taxon>
        <taxon>Pseudomonadati</taxon>
        <taxon>Bacteroidota</taxon>
        <taxon>Cytophagia</taxon>
        <taxon>Cytophagales</taxon>
        <taxon>Cyclobacteriaceae</taxon>
        <taxon>Algoriphagus</taxon>
    </lineage>
</organism>
<keyword evidence="2" id="KW-0238">DNA-binding</keyword>
<dbReference type="PANTHER" id="PTHR33164">
    <property type="entry name" value="TRANSCRIPTIONAL REGULATOR, MARR FAMILY"/>
    <property type="match status" value="1"/>
</dbReference>
<dbReference type="AlphaFoldDB" id="A0A2W7QZT4"/>
<comment type="caution">
    <text evidence="2">The sequence shown here is derived from an EMBL/GenBank/DDBJ whole genome shotgun (WGS) entry which is preliminary data.</text>
</comment>
<dbReference type="PROSITE" id="PS50995">
    <property type="entry name" value="HTH_MARR_2"/>
    <property type="match status" value="1"/>
</dbReference>
<dbReference type="GO" id="GO:0003700">
    <property type="term" value="F:DNA-binding transcription factor activity"/>
    <property type="evidence" value="ECO:0007669"/>
    <property type="project" value="InterPro"/>
</dbReference>
<name>A0A2W7QZT4_9BACT</name>
<dbReference type="GO" id="GO:0006950">
    <property type="term" value="P:response to stress"/>
    <property type="evidence" value="ECO:0007669"/>
    <property type="project" value="TreeGrafter"/>
</dbReference>